<dbReference type="CDD" id="cd00143">
    <property type="entry name" value="PP2Cc"/>
    <property type="match status" value="1"/>
</dbReference>
<dbReference type="Proteomes" id="UP000001307">
    <property type="component" value="Unassembled WGS sequence"/>
</dbReference>
<dbReference type="GO" id="GO:0004722">
    <property type="term" value="F:protein serine/threonine phosphatase activity"/>
    <property type="evidence" value="ECO:0007669"/>
    <property type="project" value="InterPro"/>
</dbReference>
<dbReference type="PROSITE" id="PS51746">
    <property type="entry name" value="PPM_2"/>
    <property type="match status" value="1"/>
</dbReference>
<organism evidence="2 3">
    <name type="scientific">Oikopleura dioica</name>
    <name type="common">Tunicate</name>
    <dbReference type="NCBI Taxonomy" id="34765"/>
    <lineage>
        <taxon>Eukaryota</taxon>
        <taxon>Metazoa</taxon>
        <taxon>Chordata</taxon>
        <taxon>Tunicata</taxon>
        <taxon>Appendicularia</taxon>
        <taxon>Copelata</taxon>
        <taxon>Oikopleuridae</taxon>
        <taxon>Oikopleura</taxon>
    </lineage>
</organism>
<dbReference type="InterPro" id="IPR001932">
    <property type="entry name" value="PPM-type_phosphatase-like_dom"/>
</dbReference>
<accession>E4WTT1</accession>
<dbReference type="Gene3D" id="3.60.40.10">
    <property type="entry name" value="PPM-type phosphatase domain"/>
    <property type="match status" value="1"/>
</dbReference>
<dbReference type="EMBL" id="FN653016">
    <property type="protein sequence ID" value="CBY07163.1"/>
    <property type="molecule type" value="Genomic_DNA"/>
</dbReference>
<sequence>MKLSNLIIFATASAKSSRNWVGKNGNRYLPECESGRYDVAEIFAHEEILNDSASSWDESLNHHFGTCWMQGMRNHMEDRVITKKYLTDKHQAISLYIVFDGHGGDEIVKLAEKKLTNYLLKSNQKLFESLENQADNIDPTEFKTLVESQFPKFDVELMHEKDIHKKLLDPKTRSTSGCTCTGVFLTPDHVILFNVGDSRTILINENEENPVIFASKDHKPDDPIETARINAAGGFVTLPPKTYIPRVMGQLALSRAFGDFQLKMKDVAQDKQPVVVDPDVTILERSKLTHIVVGSDGVFDDLTNEQVAKFATGKTGNIEKRTFDLLRKSLSAGSQDNMAAIVISLDSE</sequence>
<dbReference type="OrthoDB" id="343114at2759"/>
<proteinExistence type="predicted"/>
<evidence type="ECO:0000313" key="2">
    <source>
        <dbReference type="EMBL" id="CBY07163.1"/>
    </source>
</evidence>
<reference evidence="2 3" key="1">
    <citation type="journal article" date="2010" name="Science">
        <title>Plasticity of animal genome architecture unmasked by rapid evolution of a pelagic tunicate.</title>
        <authorList>
            <person name="Denoeud F."/>
            <person name="Henriet S."/>
            <person name="Mungpakdee S."/>
            <person name="Aury J.M."/>
            <person name="Da Silva C."/>
            <person name="Brinkmann H."/>
            <person name="Mikhaleva J."/>
            <person name="Olsen L.C."/>
            <person name="Jubin C."/>
            <person name="Canestro C."/>
            <person name="Bouquet J.M."/>
            <person name="Danks G."/>
            <person name="Poulain J."/>
            <person name="Campsteijn C."/>
            <person name="Adamski M."/>
            <person name="Cross I."/>
            <person name="Yadetie F."/>
            <person name="Muffato M."/>
            <person name="Louis A."/>
            <person name="Butcher S."/>
            <person name="Tsagkogeorga G."/>
            <person name="Konrad A."/>
            <person name="Singh S."/>
            <person name="Jensen M.F."/>
            <person name="Cong E.H."/>
            <person name="Eikeseth-Otteraa H."/>
            <person name="Noel B."/>
            <person name="Anthouard V."/>
            <person name="Porcel B.M."/>
            <person name="Kachouri-Lafond R."/>
            <person name="Nishino A."/>
            <person name="Ugolini M."/>
            <person name="Chourrout P."/>
            <person name="Nishida H."/>
            <person name="Aasland R."/>
            <person name="Huzurbazar S."/>
            <person name="Westhof E."/>
            <person name="Delsuc F."/>
            <person name="Lehrach H."/>
            <person name="Reinhardt R."/>
            <person name="Weissenbach J."/>
            <person name="Roy S.W."/>
            <person name="Artiguenave F."/>
            <person name="Postlethwait J.H."/>
            <person name="Manak J.R."/>
            <person name="Thompson E.M."/>
            <person name="Jaillon O."/>
            <person name="Du Pasquier L."/>
            <person name="Boudinot P."/>
            <person name="Liberles D.A."/>
            <person name="Volff J.N."/>
            <person name="Philippe H."/>
            <person name="Lenhard B."/>
            <person name="Roest Crollius H."/>
            <person name="Wincker P."/>
            <person name="Chourrout D."/>
        </authorList>
    </citation>
    <scope>NUCLEOTIDE SEQUENCE [LARGE SCALE GENOMIC DNA]</scope>
</reference>
<dbReference type="InterPro" id="IPR015655">
    <property type="entry name" value="PP2C"/>
</dbReference>
<dbReference type="SUPFAM" id="SSF81606">
    <property type="entry name" value="PP2C-like"/>
    <property type="match status" value="1"/>
</dbReference>
<gene>
    <name evidence="2" type="ORF">GSOID_T00006250001</name>
</gene>
<dbReference type="SMART" id="SM00332">
    <property type="entry name" value="PP2Cc"/>
    <property type="match status" value="1"/>
</dbReference>
<dbReference type="AlphaFoldDB" id="E4WTT1"/>
<protein>
    <recommendedName>
        <fullName evidence="1">PPM-type phosphatase domain-containing protein</fullName>
    </recommendedName>
</protein>
<evidence type="ECO:0000259" key="1">
    <source>
        <dbReference type="PROSITE" id="PS51746"/>
    </source>
</evidence>
<feature type="domain" description="PPM-type phosphatase" evidence="1">
    <location>
        <begin position="63"/>
        <end position="345"/>
    </location>
</feature>
<name>E4WTT1_OIKDI</name>
<evidence type="ECO:0000313" key="3">
    <source>
        <dbReference type="Proteomes" id="UP000001307"/>
    </source>
</evidence>
<dbReference type="InParanoid" id="E4WTT1"/>
<keyword evidence="3" id="KW-1185">Reference proteome</keyword>
<dbReference type="InterPro" id="IPR036457">
    <property type="entry name" value="PPM-type-like_dom_sf"/>
</dbReference>
<dbReference type="Pfam" id="PF00481">
    <property type="entry name" value="PP2C"/>
    <property type="match status" value="1"/>
</dbReference>
<dbReference type="PANTHER" id="PTHR47992">
    <property type="entry name" value="PROTEIN PHOSPHATASE"/>
    <property type="match status" value="1"/>
</dbReference>